<dbReference type="EMBL" id="CM047737">
    <property type="protein sequence ID" value="KAJ0047879.1"/>
    <property type="molecule type" value="Genomic_DNA"/>
</dbReference>
<sequence length="76" mass="8256">MSRPRVKALMFLLLVSLILISSSSAAGRVIGHVDNANSANPTTEQVRKMIELNAVVNDYEKPGPNRNHYPPGKGGR</sequence>
<name>A0ACC0Z8Z6_9ROSI</name>
<keyword evidence="2" id="KW-1185">Reference proteome</keyword>
<comment type="caution">
    <text evidence="1">The sequence shown here is derived from an EMBL/GenBank/DDBJ whole genome shotgun (WGS) entry which is preliminary data.</text>
</comment>
<reference evidence="2" key="1">
    <citation type="journal article" date="2023" name="G3 (Bethesda)">
        <title>Genome assembly and association tests identify interacting loci associated with vigor, precocity, and sex in interspecific pistachio rootstocks.</title>
        <authorList>
            <person name="Palmer W."/>
            <person name="Jacygrad E."/>
            <person name="Sagayaradj S."/>
            <person name="Cavanaugh K."/>
            <person name="Han R."/>
            <person name="Bertier L."/>
            <person name="Beede B."/>
            <person name="Kafkas S."/>
            <person name="Golino D."/>
            <person name="Preece J."/>
            <person name="Michelmore R."/>
        </authorList>
    </citation>
    <scope>NUCLEOTIDE SEQUENCE [LARGE SCALE GENOMIC DNA]</scope>
</reference>
<protein>
    <submittedName>
        <fullName evidence="1">Uncharacterized protein</fullName>
    </submittedName>
</protein>
<proteinExistence type="predicted"/>
<accession>A0ACC0Z8Z6</accession>
<evidence type="ECO:0000313" key="1">
    <source>
        <dbReference type="EMBL" id="KAJ0047879.1"/>
    </source>
</evidence>
<dbReference type="Proteomes" id="UP001163603">
    <property type="component" value="Chromosome 2"/>
</dbReference>
<organism evidence="1 2">
    <name type="scientific">Pistacia integerrima</name>
    <dbReference type="NCBI Taxonomy" id="434235"/>
    <lineage>
        <taxon>Eukaryota</taxon>
        <taxon>Viridiplantae</taxon>
        <taxon>Streptophyta</taxon>
        <taxon>Embryophyta</taxon>
        <taxon>Tracheophyta</taxon>
        <taxon>Spermatophyta</taxon>
        <taxon>Magnoliopsida</taxon>
        <taxon>eudicotyledons</taxon>
        <taxon>Gunneridae</taxon>
        <taxon>Pentapetalae</taxon>
        <taxon>rosids</taxon>
        <taxon>malvids</taxon>
        <taxon>Sapindales</taxon>
        <taxon>Anacardiaceae</taxon>
        <taxon>Pistacia</taxon>
    </lineage>
</organism>
<evidence type="ECO:0000313" key="2">
    <source>
        <dbReference type="Proteomes" id="UP001163603"/>
    </source>
</evidence>
<gene>
    <name evidence="1" type="ORF">Pint_14876</name>
</gene>